<dbReference type="KEGG" id="mpk:VL20_1249"/>
<evidence type="ECO:0000313" key="2">
    <source>
        <dbReference type="Proteomes" id="UP000068167"/>
    </source>
</evidence>
<dbReference type="AlphaFoldDB" id="A0A0K1RX06"/>
<proteinExistence type="predicted"/>
<dbReference type="Proteomes" id="UP000068167">
    <property type="component" value="Chromosome"/>
</dbReference>
<keyword evidence="2" id="KW-1185">Reference proteome</keyword>
<gene>
    <name evidence="1" type="ORF">VL20_1249</name>
</gene>
<dbReference type="RefSeq" id="WP_052275797.1">
    <property type="nucleotide sequence ID" value="NZ_CP011339.1"/>
</dbReference>
<dbReference type="PATRIC" id="fig|1638788.3.peg.1255"/>
<evidence type="ECO:0000313" key="1">
    <source>
        <dbReference type="EMBL" id="AKV66424.1"/>
    </source>
</evidence>
<accession>A0A0K1RX06</accession>
<dbReference type="EMBL" id="CP011339">
    <property type="protein sequence ID" value="AKV66424.1"/>
    <property type="molecule type" value="Genomic_DNA"/>
</dbReference>
<organism evidence="1 2">
    <name type="scientific">Microcystis panniformis FACHB-1757</name>
    <dbReference type="NCBI Taxonomy" id="1638788"/>
    <lineage>
        <taxon>Bacteria</taxon>
        <taxon>Bacillati</taxon>
        <taxon>Cyanobacteriota</taxon>
        <taxon>Cyanophyceae</taxon>
        <taxon>Oscillatoriophycideae</taxon>
        <taxon>Chroococcales</taxon>
        <taxon>Microcystaceae</taxon>
        <taxon>Microcystis</taxon>
    </lineage>
</organism>
<reference evidence="1 2" key="1">
    <citation type="journal article" date="2016" name="Stand. Genomic Sci.">
        <title>Complete genome sequence and genomic characterization of Microcystis panniformis FACHB 1757 by third-generation sequencing.</title>
        <authorList>
            <person name="Zhang J.Y."/>
            <person name="Guan R."/>
            <person name="Zhang H.J."/>
            <person name="Li H."/>
            <person name="Xiao P."/>
            <person name="Yu G.L."/>
            <person name="Du L."/>
            <person name="Cao D.M."/>
            <person name="Zhu B.C."/>
            <person name="Li R.H."/>
            <person name="Lu Z.H."/>
        </authorList>
    </citation>
    <scope>NUCLEOTIDE SEQUENCE [LARGE SCALE GENOMIC DNA]</scope>
    <source>
        <strain evidence="1 2">FACHB-1757</strain>
    </source>
</reference>
<protein>
    <submittedName>
        <fullName evidence="1">Type IV pilin PilA</fullName>
    </submittedName>
</protein>
<name>A0A0K1RX06_9CHRO</name>
<sequence length="178" mass="20826">MSYETLLAEYSCREGAIELLRQYRPYLELIPSLRRPEESLITIPLPLVRIRPPSGLESRKTVQLACDLAILMCDPEWKIKLGSEILIFIHRPGEDFSDLLKRWRETQICLDKEYEWLMPPREQHMFSEGAEKIHPLFVVFDQTAERIKKGLRGAFLPMVVQNYRPALIDDSLELVDQD</sequence>